<comment type="caution">
    <text evidence="1">The sequence shown here is derived from an EMBL/GenBank/DDBJ whole genome shotgun (WGS) entry which is preliminary data.</text>
</comment>
<gene>
    <name evidence="1" type="ORF">EVAR_93886_1</name>
</gene>
<reference evidence="1 2" key="1">
    <citation type="journal article" date="2019" name="Commun. Biol.">
        <title>The bagworm genome reveals a unique fibroin gene that provides high tensile strength.</title>
        <authorList>
            <person name="Kono N."/>
            <person name="Nakamura H."/>
            <person name="Ohtoshi R."/>
            <person name="Tomita M."/>
            <person name="Numata K."/>
            <person name="Arakawa K."/>
        </authorList>
    </citation>
    <scope>NUCLEOTIDE SEQUENCE [LARGE SCALE GENOMIC DNA]</scope>
</reference>
<evidence type="ECO:0000313" key="2">
    <source>
        <dbReference type="Proteomes" id="UP000299102"/>
    </source>
</evidence>
<organism evidence="1 2">
    <name type="scientific">Eumeta variegata</name>
    <name type="common">Bagworm moth</name>
    <name type="synonym">Eumeta japonica</name>
    <dbReference type="NCBI Taxonomy" id="151549"/>
    <lineage>
        <taxon>Eukaryota</taxon>
        <taxon>Metazoa</taxon>
        <taxon>Ecdysozoa</taxon>
        <taxon>Arthropoda</taxon>
        <taxon>Hexapoda</taxon>
        <taxon>Insecta</taxon>
        <taxon>Pterygota</taxon>
        <taxon>Neoptera</taxon>
        <taxon>Endopterygota</taxon>
        <taxon>Lepidoptera</taxon>
        <taxon>Glossata</taxon>
        <taxon>Ditrysia</taxon>
        <taxon>Tineoidea</taxon>
        <taxon>Psychidae</taxon>
        <taxon>Oiketicinae</taxon>
        <taxon>Eumeta</taxon>
    </lineage>
</organism>
<keyword evidence="2" id="KW-1185">Reference proteome</keyword>
<accession>A0A4C1TWP9</accession>
<name>A0A4C1TWP9_EUMVA</name>
<protein>
    <submittedName>
        <fullName evidence="1">Uncharacterized protein</fullName>
    </submittedName>
</protein>
<dbReference type="Proteomes" id="UP000299102">
    <property type="component" value="Unassembled WGS sequence"/>
</dbReference>
<proteinExistence type="predicted"/>
<dbReference type="AlphaFoldDB" id="A0A4C1TWP9"/>
<dbReference type="OrthoDB" id="6370710at2759"/>
<dbReference type="EMBL" id="BGZK01000097">
    <property type="protein sequence ID" value="GBP18481.1"/>
    <property type="molecule type" value="Genomic_DNA"/>
</dbReference>
<evidence type="ECO:0000313" key="1">
    <source>
        <dbReference type="EMBL" id="GBP18481.1"/>
    </source>
</evidence>
<sequence length="95" mass="11228">MKLGSIRWKCDFWVMSMECRWKIDVVTIMKENDLKGNIQSRVENGMLRWFDHLQRKKESRMTKEIYGAYACDGKVDKKHPKKSQADRIGGTFKKG</sequence>